<evidence type="ECO:0000313" key="2">
    <source>
        <dbReference type="EMBL" id="KZS99654.1"/>
    </source>
</evidence>
<gene>
    <name evidence="2" type="ORF">LAESUDRAFT_631253</name>
</gene>
<dbReference type="OrthoDB" id="5584477at2759"/>
<dbReference type="EMBL" id="KV427740">
    <property type="protein sequence ID" value="KZS99654.1"/>
    <property type="molecule type" value="Genomic_DNA"/>
</dbReference>
<dbReference type="InterPro" id="IPR000719">
    <property type="entry name" value="Prot_kinase_dom"/>
</dbReference>
<dbReference type="SUPFAM" id="SSF56112">
    <property type="entry name" value="Protein kinase-like (PK-like)"/>
    <property type="match status" value="1"/>
</dbReference>
<accession>A0A165ATW6</accession>
<organism evidence="2 3">
    <name type="scientific">Laetiporus sulphureus 93-53</name>
    <dbReference type="NCBI Taxonomy" id="1314785"/>
    <lineage>
        <taxon>Eukaryota</taxon>
        <taxon>Fungi</taxon>
        <taxon>Dikarya</taxon>
        <taxon>Basidiomycota</taxon>
        <taxon>Agaricomycotina</taxon>
        <taxon>Agaricomycetes</taxon>
        <taxon>Polyporales</taxon>
        <taxon>Laetiporus</taxon>
    </lineage>
</organism>
<protein>
    <recommendedName>
        <fullName evidence="1">Protein kinase domain-containing protein</fullName>
    </recommendedName>
</protein>
<dbReference type="GO" id="GO:0005524">
    <property type="term" value="F:ATP binding"/>
    <property type="evidence" value="ECO:0007669"/>
    <property type="project" value="InterPro"/>
</dbReference>
<feature type="non-terminal residue" evidence="2">
    <location>
        <position position="1"/>
    </location>
</feature>
<dbReference type="Pfam" id="PF17667">
    <property type="entry name" value="Pkinase_fungal"/>
    <property type="match status" value="1"/>
</dbReference>
<dbReference type="GO" id="GO:0004672">
    <property type="term" value="F:protein kinase activity"/>
    <property type="evidence" value="ECO:0007669"/>
    <property type="project" value="InterPro"/>
</dbReference>
<dbReference type="InterPro" id="IPR011009">
    <property type="entry name" value="Kinase-like_dom_sf"/>
</dbReference>
<dbReference type="RefSeq" id="XP_040757395.1">
    <property type="nucleotide sequence ID" value="XM_040903399.1"/>
</dbReference>
<keyword evidence="3" id="KW-1185">Reference proteome</keyword>
<dbReference type="InParanoid" id="A0A165ATW6"/>
<dbReference type="Proteomes" id="UP000076871">
    <property type="component" value="Unassembled WGS sequence"/>
</dbReference>
<dbReference type="AlphaFoldDB" id="A0A165ATW6"/>
<proteinExistence type="predicted"/>
<feature type="non-terminal residue" evidence="2">
    <location>
        <position position="79"/>
    </location>
</feature>
<feature type="domain" description="Protein kinase" evidence="1">
    <location>
        <begin position="1"/>
        <end position="79"/>
    </location>
</feature>
<sequence length="79" mass="9130">HFALWMKGFEHTDISIDNLLYNPITRKGVLNVFDLATIRVDGKNQATGQKRTGTIPFMAMDLLSSEYFRGEVVRLYRHD</sequence>
<dbReference type="PROSITE" id="PS50011">
    <property type="entry name" value="PROTEIN_KINASE_DOM"/>
    <property type="match status" value="1"/>
</dbReference>
<dbReference type="GeneID" id="63820430"/>
<name>A0A165ATW6_9APHY</name>
<evidence type="ECO:0000259" key="1">
    <source>
        <dbReference type="PROSITE" id="PS50011"/>
    </source>
</evidence>
<dbReference type="InterPro" id="IPR040976">
    <property type="entry name" value="Pkinase_fungal"/>
</dbReference>
<reference evidence="2 3" key="1">
    <citation type="journal article" date="2016" name="Mol. Biol. Evol.">
        <title>Comparative Genomics of Early-Diverging Mushroom-Forming Fungi Provides Insights into the Origins of Lignocellulose Decay Capabilities.</title>
        <authorList>
            <person name="Nagy L.G."/>
            <person name="Riley R."/>
            <person name="Tritt A."/>
            <person name="Adam C."/>
            <person name="Daum C."/>
            <person name="Floudas D."/>
            <person name="Sun H."/>
            <person name="Yadav J.S."/>
            <person name="Pangilinan J."/>
            <person name="Larsson K.H."/>
            <person name="Matsuura K."/>
            <person name="Barry K."/>
            <person name="Labutti K."/>
            <person name="Kuo R."/>
            <person name="Ohm R.A."/>
            <person name="Bhattacharya S.S."/>
            <person name="Shirouzu T."/>
            <person name="Yoshinaga Y."/>
            <person name="Martin F.M."/>
            <person name="Grigoriev I.V."/>
            <person name="Hibbett D.S."/>
        </authorList>
    </citation>
    <scope>NUCLEOTIDE SEQUENCE [LARGE SCALE GENOMIC DNA]</scope>
    <source>
        <strain evidence="2 3">93-53</strain>
    </source>
</reference>
<evidence type="ECO:0000313" key="3">
    <source>
        <dbReference type="Proteomes" id="UP000076871"/>
    </source>
</evidence>